<evidence type="ECO:0000313" key="10">
    <source>
        <dbReference type="Proteomes" id="UP000448292"/>
    </source>
</evidence>
<keyword evidence="6 8" id="KW-0067">ATP-binding</keyword>
<evidence type="ECO:0000313" key="9">
    <source>
        <dbReference type="EMBL" id="TVM16679.1"/>
    </source>
</evidence>
<feature type="active site" description="Proton donor" evidence="8">
    <location>
        <position position="37"/>
    </location>
</feature>
<sequence length="290" mass="32006">MDIITDPHALQTRAFEWRCAGMKTALVPTMGYFHEGHLALMDHGRTNSDKLMVSLFVNPTQFGPSEDLDSYPRDAERDAQLARDAGVDALFMPAPESMFATDHGTWVEVPGLAAGLCGATRPTHFRGVATVVAKLLVLAMPTMAIFGEKDFQQLSVIRRMVRDLMLPTTVVGRPIVREPDGLAKSSRNAYLTSGERRQAPALFKGLVLAHNMVMGGEQDVDVLKKYVISYYTENLPDGELDYLEFVDPESLALLTRVNAPCRVAVAMRLGKARLIDNLCIDPSDRLVSEK</sequence>
<dbReference type="GO" id="GO:0005524">
    <property type="term" value="F:ATP binding"/>
    <property type="evidence" value="ECO:0007669"/>
    <property type="project" value="UniProtKB-KW"/>
</dbReference>
<dbReference type="OrthoDB" id="9773087at2"/>
<dbReference type="Pfam" id="PF02569">
    <property type="entry name" value="Pantoate_ligase"/>
    <property type="match status" value="1"/>
</dbReference>
<evidence type="ECO:0000256" key="7">
    <source>
        <dbReference type="ARBA" id="ARBA00048258"/>
    </source>
</evidence>
<dbReference type="InterPro" id="IPR042176">
    <property type="entry name" value="Pantoate_ligase_C"/>
</dbReference>
<feature type="binding site" evidence="8">
    <location>
        <position position="176"/>
    </location>
    <ligand>
        <name>ATP</name>
        <dbReference type="ChEBI" id="CHEBI:30616"/>
    </ligand>
</feature>
<accession>A0A7M3MDJ5</accession>
<dbReference type="PANTHER" id="PTHR21299:SF1">
    <property type="entry name" value="PANTOATE--BETA-ALANINE LIGASE"/>
    <property type="match status" value="1"/>
</dbReference>
<evidence type="ECO:0000256" key="8">
    <source>
        <dbReference type="HAMAP-Rule" id="MF_00158"/>
    </source>
</evidence>
<feature type="binding site" evidence="8">
    <location>
        <position position="153"/>
    </location>
    <ligand>
        <name>(R)-pantoate</name>
        <dbReference type="ChEBI" id="CHEBI:15980"/>
    </ligand>
</feature>
<dbReference type="UniPathway" id="UPA00028">
    <property type="reaction ID" value="UER00005"/>
</dbReference>
<comment type="caution">
    <text evidence="9">The sequence shown here is derived from an EMBL/GenBank/DDBJ whole genome shotgun (WGS) entry which is preliminary data.</text>
</comment>
<dbReference type="EC" id="6.3.2.1" evidence="8"/>
<comment type="catalytic activity">
    <reaction evidence="7 8">
        <text>(R)-pantoate + beta-alanine + ATP = (R)-pantothenate + AMP + diphosphate + H(+)</text>
        <dbReference type="Rhea" id="RHEA:10912"/>
        <dbReference type="ChEBI" id="CHEBI:15378"/>
        <dbReference type="ChEBI" id="CHEBI:15980"/>
        <dbReference type="ChEBI" id="CHEBI:29032"/>
        <dbReference type="ChEBI" id="CHEBI:30616"/>
        <dbReference type="ChEBI" id="CHEBI:33019"/>
        <dbReference type="ChEBI" id="CHEBI:57966"/>
        <dbReference type="ChEBI" id="CHEBI:456215"/>
        <dbReference type="EC" id="6.3.2.1"/>
    </reaction>
</comment>
<dbReference type="PANTHER" id="PTHR21299">
    <property type="entry name" value="CYTIDYLATE KINASE/PANTOATE-BETA-ALANINE LIGASE"/>
    <property type="match status" value="1"/>
</dbReference>
<organism evidence="9 10">
    <name type="scientific">Oceanidesulfovibrio indonesiensis</name>
    <dbReference type="NCBI Taxonomy" id="54767"/>
    <lineage>
        <taxon>Bacteria</taxon>
        <taxon>Pseudomonadati</taxon>
        <taxon>Thermodesulfobacteriota</taxon>
        <taxon>Desulfovibrionia</taxon>
        <taxon>Desulfovibrionales</taxon>
        <taxon>Desulfovibrionaceae</taxon>
        <taxon>Oceanidesulfovibrio</taxon>
    </lineage>
</organism>
<evidence type="ECO:0000256" key="6">
    <source>
        <dbReference type="ARBA" id="ARBA00022840"/>
    </source>
</evidence>
<dbReference type="HAMAP" id="MF_00158">
    <property type="entry name" value="PanC"/>
    <property type="match status" value="1"/>
</dbReference>
<dbReference type="EMBL" id="QMIE01000010">
    <property type="protein sequence ID" value="TVM16679.1"/>
    <property type="molecule type" value="Genomic_DNA"/>
</dbReference>
<name>A0A7M3MDJ5_9BACT</name>
<feature type="binding site" evidence="8">
    <location>
        <position position="61"/>
    </location>
    <ligand>
        <name>beta-alanine</name>
        <dbReference type="ChEBI" id="CHEBI:57966"/>
    </ligand>
</feature>
<comment type="similarity">
    <text evidence="2 8">Belongs to the pantothenate synthetase family.</text>
</comment>
<evidence type="ECO:0000256" key="5">
    <source>
        <dbReference type="ARBA" id="ARBA00022741"/>
    </source>
</evidence>
<keyword evidence="5 8" id="KW-0547">Nucleotide-binding</keyword>
<dbReference type="InterPro" id="IPR003721">
    <property type="entry name" value="Pantoate_ligase"/>
</dbReference>
<comment type="function">
    <text evidence="8">Catalyzes the condensation of pantoate with beta-alanine in an ATP-dependent reaction via a pantoyl-adenylate intermediate.</text>
</comment>
<dbReference type="Proteomes" id="UP000448292">
    <property type="component" value="Unassembled WGS sequence"/>
</dbReference>
<comment type="subunit">
    <text evidence="8">Homodimer.</text>
</comment>
<dbReference type="Gene3D" id="3.40.50.620">
    <property type="entry name" value="HUPs"/>
    <property type="match status" value="1"/>
</dbReference>
<dbReference type="InterPro" id="IPR014729">
    <property type="entry name" value="Rossmann-like_a/b/a_fold"/>
</dbReference>
<reference evidence="9 10" key="1">
    <citation type="submission" date="2018-06" db="EMBL/GenBank/DDBJ databases">
        <title>Complete genome of Desulfovibrio indonesiensis P37SLT.</title>
        <authorList>
            <person name="Crispim J.S."/>
            <person name="Vidigal P.M.P."/>
            <person name="Silva L.C.F."/>
            <person name="Laguardia C.N."/>
            <person name="Araujo L.C."/>
            <person name="Dias R.S."/>
            <person name="Sousa M.P."/>
            <person name="Paula S.O."/>
            <person name="Silva C."/>
        </authorList>
    </citation>
    <scope>NUCLEOTIDE SEQUENCE [LARGE SCALE GENOMIC DNA]</scope>
    <source>
        <strain evidence="9 10">P37SLT</strain>
    </source>
</reference>
<feature type="binding site" evidence="8">
    <location>
        <begin position="30"/>
        <end position="37"/>
    </location>
    <ligand>
        <name>ATP</name>
        <dbReference type="ChEBI" id="CHEBI:30616"/>
    </ligand>
</feature>
<keyword evidence="10" id="KW-1185">Reference proteome</keyword>
<keyword evidence="3 8" id="KW-0436">Ligase</keyword>
<keyword evidence="4 8" id="KW-0566">Pantothenate biosynthesis</keyword>
<evidence type="ECO:0000256" key="3">
    <source>
        <dbReference type="ARBA" id="ARBA00022598"/>
    </source>
</evidence>
<dbReference type="AlphaFoldDB" id="A0A7M3MDJ5"/>
<dbReference type="SUPFAM" id="SSF52374">
    <property type="entry name" value="Nucleotidylyl transferase"/>
    <property type="match status" value="1"/>
</dbReference>
<dbReference type="RefSeq" id="WP_144303431.1">
    <property type="nucleotide sequence ID" value="NZ_QMIE01000010.1"/>
</dbReference>
<dbReference type="NCBIfam" id="TIGR00018">
    <property type="entry name" value="panC"/>
    <property type="match status" value="1"/>
</dbReference>
<feature type="binding site" evidence="8">
    <location>
        <begin position="147"/>
        <end position="150"/>
    </location>
    <ligand>
        <name>ATP</name>
        <dbReference type="ChEBI" id="CHEBI:30616"/>
    </ligand>
</feature>
<comment type="subcellular location">
    <subcellularLocation>
        <location evidence="8">Cytoplasm</location>
    </subcellularLocation>
</comment>
<evidence type="ECO:0000256" key="4">
    <source>
        <dbReference type="ARBA" id="ARBA00022655"/>
    </source>
</evidence>
<dbReference type="GO" id="GO:0015940">
    <property type="term" value="P:pantothenate biosynthetic process"/>
    <property type="evidence" value="ECO:0007669"/>
    <property type="project" value="UniProtKB-UniRule"/>
</dbReference>
<comment type="pathway">
    <text evidence="1 8">Cofactor biosynthesis; (R)-pantothenate biosynthesis; (R)-pantothenate from (R)-pantoate and beta-alanine: step 1/1.</text>
</comment>
<feature type="binding site" evidence="8">
    <location>
        <begin position="184"/>
        <end position="187"/>
    </location>
    <ligand>
        <name>ATP</name>
        <dbReference type="ChEBI" id="CHEBI:30616"/>
    </ligand>
</feature>
<protein>
    <recommendedName>
        <fullName evidence="8">Pantothenate synthetase</fullName>
        <shortName evidence="8">PS</shortName>
        <ecNumber evidence="8">6.3.2.1</ecNumber>
    </recommendedName>
    <alternativeName>
        <fullName evidence="8">Pantoate--beta-alanine ligase</fullName>
    </alternativeName>
    <alternativeName>
        <fullName evidence="8">Pantoate-activating enzyme</fullName>
    </alternativeName>
</protein>
<gene>
    <name evidence="8" type="primary">panC</name>
    <name evidence="9" type="ORF">DPQ33_11845</name>
</gene>
<proteinExistence type="inferred from homology"/>
<keyword evidence="8" id="KW-0963">Cytoplasm</keyword>
<feature type="binding site" evidence="8">
    <location>
        <position position="61"/>
    </location>
    <ligand>
        <name>(R)-pantoate</name>
        <dbReference type="ChEBI" id="CHEBI:15980"/>
    </ligand>
</feature>
<dbReference type="Gene3D" id="3.30.1300.10">
    <property type="entry name" value="Pantoate-beta-alanine ligase, C-terminal domain"/>
    <property type="match status" value="1"/>
</dbReference>
<evidence type="ECO:0000256" key="1">
    <source>
        <dbReference type="ARBA" id="ARBA00004990"/>
    </source>
</evidence>
<dbReference type="CDD" id="cd00560">
    <property type="entry name" value="PanC"/>
    <property type="match status" value="1"/>
</dbReference>
<evidence type="ECO:0000256" key="2">
    <source>
        <dbReference type="ARBA" id="ARBA00009256"/>
    </source>
</evidence>
<dbReference type="GO" id="GO:0004592">
    <property type="term" value="F:pantoate-beta-alanine ligase activity"/>
    <property type="evidence" value="ECO:0007669"/>
    <property type="project" value="UniProtKB-UniRule"/>
</dbReference>
<dbReference type="GO" id="GO:0005829">
    <property type="term" value="C:cytosol"/>
    <property type="evidence" value="ECO:0007669"/>
    <property type="project" value="TreeGrafter"/>
</dbReference>
<comment type="miscellaneous">
    <text evidence="8">The reaction proceeds by a bi uni uni bi ping pong mechanism.</text>
</comment>